<comment type="catalytic activity">
    <reaction evidence="1">
        <text>Random hydrolysis of (1-&gt;4)-beta-D-mannosidic linkages in mannans, galactomannans and glucomannans.</text>
        <dbReference type="EC" id="3.2.1.78"/>
    </reaction>
</comment>
<dbReference type="GO" id="GO:0005576">
    <property type="term" value="C:extracellular region"/>
    <property type="evidence" value="ECO:0007669"/>
    <property type="project" value="UniProtKB-SubCell"/>
</dbReference>
<evidence type="ECO:0000313" key="12">
    <source>
        <dbReference type="Proteomes" id="UP001314263"/>
    </source>
</evidence>
<feature type="domain" description="Glycoside hydrolase family 5" evidence="10">
    <location>
        <begin position="38"/>
        <end position="254"/>
    </location>
</feature>
<dbReference type="InterPro" id="IPR018087">
    <property type="entry name" value="Glyco_hydro_5_CS"/>
</dbReference>
<evidence type="ECO:0000256" key="7">
    <source>
        <dbReference type="ARBA" id="ARBA00022801"/>
    </source>
</evidence>
<comment type="subcellular location">
    <subcellularLocation>
        <location evidence="2">Secreted</location>
    </subcellularLocation>
</comment>
<evidence type="ECO:0000256" key="1">
    <source>
        <dbReference type="ARBA" id="ARBA00001678"/>
    </source>
</evidence>
<dbReference type="InterPro" id="IPR045053">
    <property type="entry name" value="MAN-like"/>
</dbReference>
<evidence type="ECO:0000256" key="8">
    <source>
        <dbReference type="ARBA" id="ARBA00023295"/>
    </source>
</evidence>
<evidence type="ECO:0000256" key="9">
    <source>
        <dbReference type="SAM" id="SignalP"/>
    </source>
</evidence>
<dbReference type="EMBL" id="CAUYUE010000010">
    <property type="protein sequence ID" value="CAK0784581.1"/>
    <property type="molecule type" value="Genomic_DNA"/>
</dbReference>
<dbReference type="InterPro" id="IPR001547">
    <property type="entry name" value="Glyco_hydro_5"/>
</dbReference>
<dbReference type="PANTHER" id="PTHR31451:SF39">
    <property type="entry name" value="MANNAN ENDO-1,4-BETA-MANNOSIDASE 1"/>
    <property type="match status" value="1"/>
</dbReference>
<dbReference type="SUPFAM" id="SSF51445">
    <property type="entry name" value="(Trans)glycosidases"/>
    <property type="match status" value="1"/>
</dbReference>
<evidence type="ECO:0000256" key="3">
    <source>
        <dbReference type="ARBA" id="ARBA00005641"/>
    </source>
</evidence>
<feature type="chain" id="PRO_5043740612" description="mannan endo-1,4-beta-mannosidase" evidence="9">
    <location>
        <begin position="25"/>
        <end position="503"/>
    </location>
</feature>
<proteinExistence type="inferred from homology"/>
<keyword evidence="5" id="KW-0964">Secreted</keyword>
<evidence type="ECO:0000259" key="10">
    <source>
        <dbReference type="Pfam" id="PF26410"/>
    </source>
</evidence>
<protein>
    <recommendedName>
        <fullName evidence="4">mannan endo-1,4-beta-mannosidase</fullName>
        <ecNumber evidence="4">3.2.1.78</ecNumber>
    </recommendedName>
</protein>
<accession>A0AAV1ICY0</accession>
<dbReference type="Proteomes" id="UP001314263">
    <property type="component" value="Unassembled WGS sequence"/>
</dbReference>
<sequence>MAAGARLALVCVLIHLAAIRDTISSPAPAPQPTATIKSFVTRNGTQLEAGGKPYFFTGFNNYYLPTYAATPSERTTEVDAVISEAEKLGLKALRTWAFSDGQQWNAIQPQLGQLNETVLSQGLDYVVTQAAAHGMRLILTFTNYLAAYGGAQQYVNWYGGGTITDFWQRSDIRDGFKKYVRSIVLRNNTLTGRLYRDEPAILAWDLVNEPFNYGDDSGKVLTAWINDMSTFVKGIDPNHLVMANTWGYFGASTPQLLAQNPTDVSAVAFLDTVLFPAARICHGEDSSAILSLRNIDLASMHIYPEYWSFCTQDCNPHLEGIGAFTLQANLSQQGFYQLCSTDCRISFLRKWIQAHLQECTRIGKPLVIGEFGSQRPMEVRNAFYAALYDELMKAKQAGQPIAGSLFWILESPAHPDYDTYSIYDTASNYPQNPQKPVPLPPAAPACNAAPGFDFYNEKAYERCASARIPVPFNPSVDILSDGWQDTLDLISKQAALLTDEAQS</sequence>
<comment type="caution">
    <text evidence="11">The sequence shown here is derived from an EMBL/GenBank/DDBJ whole genome shotgun (WGS) entry which is preliminary data.</text>
</comment>
<gene>
    <name evidence="11" type="ORF">CVIRNUC_007785</name>
</gene>
<keyword evidence="12" id="KW-1185">Reference proteome</keyword>
<evidence type="ECO:0000256" key="5">
    <source>
        <dbReference type="ARBA" id="ARBA00022525"/>
    </source>
</evidence>
<evidence type="ECO:0000256" key="2">
    <source>
        <dbReference type="ARBA" id="ARBA00004613"/>
    </source>
</evidence>
<dbReference type="InterPro" id="IPR017853">
    <property type="entry name" value="GH"/>
</dbReference>
<keyword evidence="8" id="KW-0326">Glycosidase</keyword>
<name>A0AAV1ICY0_9CHLO</name>
<dbReference type="PROSITE" id="PS00659">
    <property type="entry name" value="GLYCOSYL_HYDROL_F5"/>
    <property type="match status" value="1"/>
</dbReference>
<keyword evidence="6 9" id="KW-0732">Signal</keyword>
<dbReference type="Pfam" id="PF26410">
    <property type="entry name" value="GH5_mannosidase"/>
    <property type="match status" value="1"/>
</dbReference>
<dbReference type="EC" id="3.2.1.78" evidence="4"/>
<organism evidence="11 12">
    <name type="scientific">Coccomyxa viridis</name>
    <dbReference type="NCBI Taxonomy" id="1274662"/>
    <lineage>
        <taxon>Eukaryota</taxon>
        <taxon>Viridiplantae</taxon>
        <taxon>Chlorophyta</taxon>
        <taxon>core chlorophytes</taxon>
        <taxon>Trebouxiophyceae</taxon>
        <taxon>Trebouxiophyceae incertae sedis</taxon>
        <taxon>Coccomyxaceae</taxon>
        <taxon>Coccomyxa</taxon>
    </lineage>
</organism>
<keyword evidence="7" id="KW-0378">Hydrolase</keyword>
<dbReference type="AlphaFoldDB" id="A0AAV1ICY0"/>
<dbReference type="Gene3D" id="3.20.20.80">
    <property type="entry name" value="Glycosidases"/>
    <property type="match status" value="1"/>
</dbReference>
<feature type="signal peptide" evidence="9">
    <location>
        <begin position="1"/>
        <end position="24"/>
    </location>
</feature>
<comment type="similarity">
    <text evidence="3">Belongs to the glycosyl hydrolase 5 (cellulase A) family.</text>
</comment>
<reference evidence="11 12" key="1">
    <citation type="submission" date="2023-10" db="EMBL/GenBank/DDBJ databases">
        <authorList>
            <person name="Maclean D."/>
            <person name="Macfadyen A."/>
        </authorList>
    </citation>
    <scope>NUCLEOTIDE SEQUENCE [LARGE SCALE GENOMIC DNA]</scope>
</reference>
<dbReference type="PANTHER" id="PTHR31451">
    <property type="match status" value="1"/>
</dbReference>
<dbReference type="GO" id="GO:0016985">
    <property type="term" value="F:mannan endo-1,4-beta-mannosidase activity"/>
    <property type="evidence" value="ECO:0007669"/>
    <property type="project" value="UniProtKB-EC"/>
</dbReference>
<dbReference type="GO" id="GO:0000272">
    <property type="term" value="P:polysaccharide catabolic process"/>
    <property type="evidence" value="ECO:0007669"/>
    <property type="project" value="InterPro"/>
</dbReference>
<evidence type="ECO:0000313" key="11">
    <source>
        <dbReference type="EMBL" id="CAK0784581.1"/>
    </source>
</evidence>
<evidence type="ECO:0000256" key="6">
    <source>
        <dbReference type="ARBA" id="ARBA00022729"/>
    </source>
</evidence>
<evidence type="ECO:0000256" key="4">
    <source>
        <dbReference type="ARBA" id="ARBA00012706"/>
    </source>
</evidence>